<dbReference type="InterPro" id="IPR031053">
    <property type="entry name" value="ALC1"/>
</dbReference>
<keyword evidence="3" id="KW-0547">Nucleotide-binding</keyword>
<feature type="region of interest" description="Disordered" evidence="6">
    <location>
        <begin position="49"/>
        <end position="102"/>
    </location>
</feature>
<comment type="similarity">
    <text evidence="2">Belongs to the SNF2/RAD54 helicase family.</text>
</comment>
<comment type="subcellular location">
    <subcellularLocation>
        <location evidence="1">Nucleus</location>
    </subcellularLocation>
</comment>
<dbReference type="AlphaFoldDB" id="A0A1Y1IN67"/>
<protein>
    <submittedName>
        <fullName evidence="7">Uncharacterized protein</fullName>
    </submittedName>
</protein>
<evidence type="ECO:0000256" key="4">
    <source>
        <dbReference type="ARBA" id="ARBA00022840"/>
    </source>
</evidence>
<sequence length="589" mass="64438">MGRRRCIVCKRQRCRVGNGPSLIGAGTSEATLGGLSDSRVDTASVVTTTDQPFPLQGNAAGIRSGAPSPKEPGLHERVSPTAAPQVRPSSPPTATQPPSTSRSRFAAFNNALEGAQQQIEEKVRRGEPLEEPIRTGLTGVGDEDFVRWRKRLETEYLLWLHEGEVLLVGRRHPGQQQPAKVVVDHLKDELFVAAQRRDSFCGRAPLRTFENARYWTKQGWYHCHLAAVHWKWEFQSTHSPTIALFTFEPGARMEYVDWIGRSLTEGLQPACRLFNLGLIPDPTSFTVVAKWCGSPCARAKLVERSACSQEPFARDREPAELAIPLEILFDGENNGGEAEPVPTVGREEEALAGQKQAPKKELEGDQSGAPSGKKGKEGAQEGFSSQVSDEGSEMEQTLEAASFAPALDDVETEGRSAGMVNLNVTFVHMVYKDRMSQGIQGEAEDHDIRFVRGDVTKLKRGAPNEPAIVVSLCDDSGRWGATSVFKALEWLSPEVRRAYEADAEADDLHVGDLHLVPVTGLESLYVALAVVRGFIWHEGTGRRVLLLDELALAFEKLAAAALQKTASVHFLGVTSGGGRREWPAIVEEL</sequence>
<dbReference type="EMBL" id="DF237940">
    <property type="protein sequence ID" value="GAQ92355.1"/>
    <property type="molecule type" value="Genomic_DNA"/>
</dbReference>
<dbReference type="SUPFAM" id="SSF52949">
    <property type="entry name" value="Macro domain-like"/>
    <property type="match status" value="1"/>
</dbReference>
<dbReference type="GO" id="GO:0006281">
    <property type="term" value="P:DNA repair"/>
    <property type="evidence" value="ECO:0007669"/>
    <property type="project" value="InterPro"/>
</dbReference>
<keyword evidence="5" id="KW-0539">Nucleus</keyword>
<reference evidence="7 8" key="1">
    <citation type="journal article" date="2014" name="Nat. Commun.">
        <title>Klebsormidium flaccidum genome reveals primary factors for plant terrestrial adaptation.</title>
        <authorList>
            <person name="Hori K."/>
            <person name="Maruyama F."/>
            <person name="Fujisawa T."/>
            <person name="Togashi T."/>
            <person name="Yamamoto N."/>
            <person name="Seo M."/>
            <person name="Sato S."/>
            <person name="Yamada T."/>
            <person name="Mori H."/>
            <person name="Tajima N."/>
            <person name="Moriyama T."/>
            <person name="Ikeuchi M."/>
            <person name="Watanabe M."/>
            <person name="Wada H."/>
            <person name="Kobayashi K."/>
            <person name="Saito M."/>
            <person name="Masuda T."/>
            <person name="Sasaki-Sekimoto Y."/>
            <person name="Mashiguchi K."/>
            <person name="Awai K."/>
            <person name="Shimojima M."/>
            <person name="Masuda S."/>
            <person name="Iwai M."/>
            <person name="Nobusawa T."/>
            <person name="Narise T."/>
            <person name="Kondo S."/>
            <person name="Saito H."/>
            <person name="Sato R."/>
            <person name="Murakawa M."/>
            <person name="Ihara Y."/>
            <person name="Oshima-Yamada Y."/>
            <person name="Ohtaka K."/>
            <person name="Satoh M."/>
            <person name="Sonobe K."/>
            <person name="Ishii M."/>
            <person name="Ohtani R."/>
            <person name="Kanamori-Sato M."/>
            <person name="Honoki R."/>
            <person name="Miyazaki D."/>
            <person name="Mochizuki H."/>
            <person name="Umetsu J."/>
            <person name="Higashi K."/>
            <person name="Shibata D."/>
            <person name="Kamiya Y."/>
            <person name="Sato N."/>
            <person name="Nakamura Y."/>
            <person name="Tabata S."/>
            <person name="Ida S."/>
            <person name="Kurokawa K."/>
            <person name="Ohta H."/>
        </authorList>
    </citation>
    <scope>NUCLEOTIDE SEQUENCE [LARGE SCALE GENOMIC DNA]</scope>
    <source>
        <strain evidence="7 8">NIES-2285</strain>
    </source>
</reference>
<evidence type="ECO:0000256" key="1">
    <source>
        <dbReference type="ARBA" id="ARBA00004123"/>
    </source>
</evidence>
<organism evidence="7 8">
    <name type="scientific">Klebsormidium nitens</name>
    <name type="common">Green alga</name>
    <name type="synonym">Ulothrix nitens</name>
    <dbReference type="NCBI Taxonomy" id="105231"/>
    <lineage>
        <taxon>Eukaryota</taxon>
        <taxon>Viridiplantae</taxon>
        <taxon>Streptophyta</taxon>
        <taxon>Klebsormidiophyceae</taxon>
        <taxon>Klebsormidiales</taxon>
        <taxon>Klebsormidiaceae</taxon>
        <taxon>Klebsormidium</taxon>
    </lineage>
</organism>
<dbReference type="GO" id="GO:0006338">
    <property type="term" value="P:chromatin remodeling"/>
    <property type="evidence" value="ECO:0007669"/>
    <property type="project" value="InterPro"/>
</dbReference>
<dbReference type="GO" id="GO:0005524">
    <property type="term" value="F:ATP binding"/>
    <property type="evidence" value="ECO:0007669"/>
    <property type="project" value="UniProtKB-KW"/>
</dbReference>
<evidence type="ECO:0000256" key="5">
    <source>
        <dbReference type="ARBA" id="ARBA00023242"/>
    </source>
</evidence>
<evidence type="ECO:0000313" key="8">
    <source>
        <dbReference type="Proteomes" id="UP000054558"/>
    </source>
</evidence>
<dbReference type="Proteomes" id="UP000054558">
    <property type="component" value="Unassembled WGS sequence"/>
</dbReference>
<evidence type="ECO:0000256" key="3">
    <source>
        <dbReference type="ARBA" id="ARBA00022741"/>
    </source>
</evidence>
<keyword evidence="4" id="KW-0067">ATP-binding</keyword>
<evidence type="ECO:0000313" key="7">
    <source>
        <dbReference type="EMBL" id="GAQ92355.1"/>
    </source>
</evidence>
<keyword evidence="8" id="KW-1185">Reference proteome</keyword>
<evidence type="ECO:0000256" key="6">
    <source>
        <dbReference type="SAM" id="MobiDB-lite"/>
    </source>
</evidence>
<dbReference type="Gene3D" id="3.40.220.10">
    <property type="entry name" value="Leucine Aminopeptidase, subunit E, domain 1"/>
    <property type="match status" value="1"/>
</dbReference>
<evidence type="ECO:0000256" key="2">
    <source>
        <dbReference type="ARBA" id="ARBA00007025"/>
    </source>
</evidence>
<gene>
    <name evidence="7" type="ORF">KFL_009910010</name>
</gene>
<name>A0A1Y1IN67_KLENI</name>
<dbReference type="GO" id="GO:0003678">
    <property type="term" value="F:DNA helicase activity"/>
    <property type="evidence" value="ECO:0007669"/>
    <property type="project" value="InterPro"/>
</dbReference>
<proteinExistence type="inferred from homology"/>
<dbReference type="GO" id="GO:0005634">
    <property type="term" value="C:nucleus"/>
    <property type="evidence" value="ECO:0007669"/>
    <property type="project" value="UniProtKB-SubCell"/>
</dbReference>
<dbReference type="PANTHER" id="PTHR47157">
    <property type="entry name" value="CHROMODOMAIN-HELICASE-DNA-BINDING PROTEIN 1-LIKE"/>
    <property type="match status" value="1"/>
</dbReference>
<dbReference type="InterPro" id="IPR043472">
    <property type="entry name" value="Macro_dom-like"/>
</dbReference>
<dbReference type="STRING" id="105231.A0A1Y1IN67"/>
<dbReference type="PANTHER" id="PTHR47157:SF1">
    <property type="entry name" value="CHROMODOMAIN-HELICASE-DNA-BINDING PROTEIN 1-LIKE"/>
    <property type="match status" value="1"/>
</dbReference>
<feature type="region of interest" description="Disordered" evidence="6">
    <location>
        <begin position="349"/>
        <end position="397"/>
    </location>
</feature>
<feature type="non-terminal residue" evidence="7">
    <location>
        <position position="589"/>
    </location>
</feature>
<accession>A0A1Y1IN67</accession>